<evidence type="ECO:0000256" key="1">
    <source>
        <dbReference type="SAM" id="SignalP"/>
    </source>
</evidence>
<keyword evidence="3" id="KW-1185">Reference proteome</keyword>
<protein>
    <submittedName>
        <fullName evidence="2">Uncharacterized protein</fullName>
    </submittedName>
</protein>
<dbReference type="RefSeq" id="XP_067069776.1">
    <property type="nucleotide sequence ID" value="XM_067213963.1"/>
</dbReference>
<gene>
    <name evidence="2" type="ORF">cand_037380</name>
</gene>
<organism evidence="2 3">
    <name type="scientific">Cryptosporidium andersoni</name>
    <dbReference type="NCBI Taxonomy" id="117008"/>
    <lineage>
        <taxon>Eukaryota</taxon>
        <taxon>Sar</taxon>
        <taxon>Alveolata</taxon>
        <taxon>Apicomplexa</taxon>
        <taxon>Conoidasida</taxon>
        <taxon>Coccidia</taxon>
        <taxon>Eucoccidiorida</taxon>
        <taxon>Eimeriorina</taxon>
        <taxon>Cryptosporidiidae</taxon>
        <taxon>Cryptosporidium</taxon>
    </lineage>
</organism>
<feature type="signal peptide" evidence="1">
    <location>
        <begin position="1"/>
        <end position="20"/>
    </location>
</feature>
<evidence type="ECO:0000313" key="2">
    <source>
        <dbReference type="EMBL" id="OII77930.1"/>
    </source>
</evidence>
<dbReference type="OrthoDB" id="340921at2759"/>
<accession>A0A1J4MUJ3</accession>
<feature type="chain" id="PRO_5012746401" evidence="1">
    <location>
        <begin position="21"/>
        <end position="306"/>
    </location>
</feature>
<dbReference type="EMBL" id="LRBS01000011">
    <property type="protein sequence ID" value="OII77930.1"/>
    <property type="molecule type" value="Genomic_DNA"/>
</dbReference>
<name>A0A1J4MUJ3_9CRYT</name>
<comment type="caution">
    <text evidence="2">The sequence shown here is derived from an EMBL/GenBank/DDBJ whole genome shotgun (WGS) entry which is preliminary data.</text>
</comment>
<dbReference type="VEuPathDB" id="CryptoDB:cand_037380"/>
<evidence type="ECO:0000313" key="3">
    <source>
        <dbReference type="Proteomes" id="UP000186804"/>
    </source>
</evidence>
<dbReference type="Proteomes" id="UP000186804">
    <property type="component" value="Unassembled WGS sequence"/>
</dbReference>
<dbReference type="GeneID" id="92367922"/>
<sequence length="306" mass="33911">MRIILLVPLLLSLLYTSVYGRLVRSINYGTLEPQFFPGTITSLIQTARKLIGSNIEPQSIIGEGTAQTKTEDSDKLYKKAVSESISVYQKAMNDASTNKLRQKDAVSQIPPFINPRPPACSVLLTTELGLALDATNIFDIDLLTAKITKDALIFMTDPQDSFTTVRSFALDKIEVPLESIQNSRKCFRMYFDTEPIVICAKSDAQRNEVMNKLTEAVFCINSGVTLTQSIGKVVDTGFADTALGMPPFTTKDIRWIEQIAMRQLQYAGKVQSNVLNWLKSRGTQHVVVKNPLGTNPIITVNGEKMV</sequence>
<reference evidence="2 3" key="1">
    <citation type="submission" date="2016-10" db="EMBL/GenBank/DDBJ databases">
        <title>Reductive evolution of mitochondrial metabolism and differential evolution of invasion-related proteins in Cryptosporidium.</title>
        <authorList>
            <person name="Liu S."/>
            <person name="Roellig D.M."/>
            <person name="Guo Y."/>
            <person name="Li N."/>
            <person name="Frace M.A."/>
            <person name="Tang K."/>
            <person name="Zhang L."/>
            <person name="Feng Y."/>
            <person name="Xiao L."/>
        </authorList>
    </citation>
    <scope>NUCLEOTIDE SEQUENCE [LARGE SCALE GENOMIC DNA]</scope>
    <source>
        <strain evidence="2">30847</strain>
    </source>
</reference>
<proteinExistence type="predicted"/>
<dbReference type="AlphaFoldDB" id="A0A1J4MUJ3"/>
<keyword evidence="1" id="KW-0732">Signal</keyword>